<proteinExistence type="predicted"/>
<evidence type="ECO:0000256" key="1">
    <source>
        <dbReference type="SAM" id="MobiDB-lite"/>
    </source>
</evidence>
<dbReference type="AlphaFoldDB" id="A0A401W6S3"/>
<organism evidence="3 4">
    <name type="scientific">Streptomyces paromomycinus</name>
    <name type="common">Streptomyces rimosus subsp. paromomycinus</name>
    <dbReference type="NCBI Taxonomy" id="92743"/>
    <lineage>
        <taxon>Bacteria</taxon>
        <taxon>Bacillati</taxon>
        <taxon>Actinomycetota</taxon>
        <taxon>Actinomycetes</taxon>
        <taxon>Kitasatosporales</taxon>
        <taxon>Streptomycetaceae</taxon>
        <taxon>Streptomyces</taxon>
    </lineage>
</organism>
<keyword evidence="2" id="KW-1133">Transmembrane helix</keyword>
<protein>
    <submittedName>
        <fullName evidence="3">Uncharacterized protein</fullName>
    </submittedName>
</protein>
<comment type="caution">
    <text evidence="3">The sequence shown here is derived from an EMBL/GenBank/DDBJ whole genome shotgun (WGS) entry which is preliminary data.</text>
</comment>
<accession>A0A401W6S3</accession>
<feature type="region of interest" description="Disordered" evidence="1">
    <location>
        <begin position="140"/>
        <end position="283"/>
    </location>
</feature>
<evidence type="ECO:0000313" key="4">
    <source>
        <dbReference type="Proteomes" id="UP000286746"/>
    </source>
</evidence>
<keyword evidence="2" id="KW-0812">Transmembrane</keyword>
<sequence length="283" mass="30250">MVRNVLGSVLALAGAAAAVWSPFRAWYDGRHGREIRIEDLFRGISAEKAELFGSVFLPMAFAALVTLIGIALRSRLLVAVAGCVVLGFTVLWMVRQGQEAGSLTVGENADQGLGLGVAYALGGGALLWLGALVMSGRRGVRSQRREAGHEERDNRYGEPTPYGAPGPEWEPGPIRGGDTPPQGTPAYGATPPPMPPPKPQQQPPVRWPGAGHPPPGSGPPDPDDQPTRAVRMPPASDDPGQPPPRPDDETRPIRTTPPPERPQQPERPQRPPEGEPPHLDEDR</sequence>
<dbReference type="Proteomes" id="UP000286746">
    <property type="component" value="Unassembled WGS sequence"/>
</dbReference>
<feature type="transmembrane region" description="Helical" evidence="2">
    <location>
        <begin position="76"/>
        <end position="94"/>
    </location>
</feature>
<name>A0A401W6S3_STREY</name>
<feature type="transmembrane region" description="Helical" evidence="2">
    <location>
        <begin position="114"/>
        <end position="135"/>
    </location>
</feature>
<evidence type="ECO:0000256" key="2">
    <source>
        <dbReference type="SAM" id="Phobius"/>
    </source>
</evidence>
<evidence type="ECO:0000313" key="3">
    <source>
        <dbReference type="EMBL" id="GCD45047.1"/>
    </source>
</evidence>
<feature type="compositionally biased region" description="Pro residues" evidence="1">
    <location>
        <begin position="190"/>
        <end position="220"/>
    </location>
</feature>
<keyword evidence="2" id="KW-0472">Membrane</keyword>
<gene>
    <name evidence="3" type="ORF">GKJPGBOP_04767</name>
</gene>
<feature type="compositionally biased region" description="Basic and acidic residues" evidence="1">
    <location>
        <begin position="143"/>
        <end position="156"/>
    </location>
</feature>
<feature type="transmembrane region" description="Helical" evidence="2">
    <location>
        <begin position="51"/>
        <end position="69"/>
    </location>
</feature>
<feature type="compositionally biased region" description="Basic and acidic residues" evidence="1">
    <location>
        <begin position="263"/>
        <end position="283"/>
    </location>
</feature>
<reference evidence="3 4" key="1">
    <citation type="submission" date="2018-11" db="EMBL/GenBank/DDBJ databases">
        <title>Whole genome sequence of Streptomyces paromomycinus NBRC 15454(T).</title>
        <authorList>
            <person name="Komaki H."/>
            <person name="Tamura T."/>
        </authorList>
    </citation>
    <scope>NUCLEOTIDE SEQUENCE [LARGE SCALE GENOMIC DNA]</scope>
    <source>
        <strain evidence="3 4">NBRC 15454</strain>
    </source>
</reference>
<dbReference type="EMBL" id="BHZD01000001">
    <property type="protein sequence ID" value="GCD45047.1"/>
    <property type="molecule type" value="Genomic_DNA"/>
</dbReference>
<feature type="compositionally biased region" description="Low complexity" evidence="1">
    <location>
        <begin position="180"/>
        <end position="189"/>
    </location>
</feature>
<keyword evidence="4" id="KW-1185">Reference proteome</keyword>